<dbReference type="SUPFAM" id="SSF53850">
    <property type="entry name" value="Periplasmic binding protein-like II"/>
    <property type="match status" value="1"/>
</dbReference>
<keyword evidence="1" id="KW-1003">Cell membrane</keyword>
<evidence type="ECO:0000313" key="7">
    <source>
        <dbReference type="Proteomes" id="UP000005876"/>
    </source>
</evidence>
<evidence type="ECO:0000256" key="2">
    <source>
        <dbReference type="ARBA" id="ARBA00022729"/>
    </source>
</evidence>
<dbReference type="Pfam" id="PF01547">
    <property type="entry name" value="SBP_bac_1"/>
    <property type="match status" value="1"/>
</dbReference>
<evidence type="ECO:0000256" key="1">
    <source>
        <dbReference type="ARBA" id="ARBA00022475"/>
    </source>
</evidence>
<evidence type="ECO:0000256" key="3">
    <source>
        <dbReference type="ARBA" id="ARBA00023136"/>
    </source>
</evidence>
<reference evidence="6 7" key="3">
    <citation type="journal article" date="2012" name="J. Bacteriol.">
        <title>Genome Sequence of Paenibacillus terrae HPL-003, a Xylanase-Producing Bacterium Isolated from Soil Found in Forest Residue.</title>
        <authorList>
            <person name="Shin S.H."/>
            <person name="Kim S."/>
            <person name="Kim J.Y."/>
            <person name="Song H.Y."/>
            <person name="Cho S.J."/>
            <person name="Kim D.R."/>
            <person name="Lee K.I."/>
            <person name="Lim H.K."/>
            <person name="Park N.J."/>
            <person name="Hwang I.T."/>
            <person name="Yang K.S."/>
        </authorList>
    </citation>
    <scope>NUCLEOTIDE SEQUENCE [LARGE SCALE GENOMIC DNA]</scope>
    <source>
        <strain evidence="6 7">HPL-003</strain>
    </source>
</reference>
<keyword evidence="3" id="KW-0472">Membrane</keyword>
<keyword evidence="4" id="KW-0564">Palmitate</keyword>
<reference evidence="7" key="1">
    <citation type="submission" date="2011-11" db="EMBL/GenBank/DDBJ databases">
        <title>Complete sequence of Paenibacillus terrae HPL-003.</title>
        <authorList>
            <person name="Shin S.H."/>
            <person name="Kim S."/>
            <person name="Kim J.Y."/>
        </authorList>
    </citation>
    <scope>NUCLEOTIDE SEQUENCE [LARGE SCALE GENOMIC DNA]</scope>
    <source>
        <strain evidence="7">HPL-003</strain>
    </source>
</reference>
<name>G7VTF1_PAETH</name>
<dbReference type="PANTHER" id="PTHR43649:SF33">
    <property type="entry name" value="POLYGALACTURONAN_RHAMNOGALACTURONAN-BINDING PROTEIN YTCQ"/>
    <property type="match status" value="1"/>
</dbReference>
<dbReference type="KEGG" id="pta:HPL003_00240"/>
<evidence type="ECO:0000313" key="6">
    <source>
        <dbReference type="EMBL" id="AET56834.1"/>
    </source>
</evidence>
<evidence type="ECO:0000256" key="4">
    <source>
        <dbReference type="ARBA" id="ARBA00023139"/>
    </source>
</evidence>
<protein>
    <submittedName>
        <fullName evidence="6">Sugar ABC transporter periplasmic protein</fullName>
    </submittedName>
</protein>
<dbReference type="PANTHER" id="PTHR43649">
    <property type="entry name" value="ARABINOSE-BINDING PROTEIN-RELATED"/>
    <property type="match status" value="1"/>
</dbReference>
<evidence type="ECO:0000256" key="5">
    <source>
        <dbReference type="ARBA" id="ARBA00023288"/>
    </source>
</evidence>
<accession>G7VTF1</accession>
<dbReference type="STRING" id="985665.HPL003_00240"/>
<sequence>MFFLLFHKSLFTNTDHLLHNGECNNETAFVMYECIYSKILWGDSAMLKKSFSLLLVTALIVVLAACGKGSEAVKDGNKKVTLKIIHWQQENINNYIKEFNKKFEEKYPDVQVEYTTVPADSTYDQLMQTRMNAGSSGDADIIPLKFSFVGAPQEWSKGAADPMWKQWIDGGLIADLSDQAFIKNYSPTDVKNAMTYKDKVYGVNMGKVALTGLFYNKEIFEKYNLAVPTTWDELVHVMKVLKDNSVEPIGFGGKDVWPINLAVQGLQASIHDDQLEYIKGLWTGKTKLTDPVQLEVLEKTQILMNNAIGGFMGIDYGTLPSLFATGRVAMIADGTWDATTIQTANPEMKFGYFPIPGSNDPAKNKNLAGKYDMTWMVLEKSPNKDYAIKWLEMLSEKQNYTDFVNAAGFLPTQPDVRISSEFVNEIQPSLENFKLSWDQLFINRKNVGQYIKDASVHAEFLAPAGPLKTPLELAQKSQADWDAAAPK</sequence>
<dbReference type="eggNOG" id="COG1653">
    <property type="taxonomic scope" value="Bacteria"/>
</dbReference>
<dbReference type="Gene3D" id="3.40.190.10">
    <property type="entry name" value="Periplasmic binding protein-like II"/>
    <property type="match status" value="2"/>
</dbReference>
<gene>
    <name evidence="6" type="ordered locus">HPL003_00240</name>
</gene>
<proteinExistence type="predicted"/>
<dbReference type="InterPro" id="IPR050490">
    <property type="entry name" value="Bact_solute-bd_prot1"/>
</dbReference>
<dbReference type="AlphaFoldDB" id="G7VTF1"/>
<keyword evidence="5" id="KW-0449">Lipoprotein</keyword>
<reference key="2">
    <citation type="submission" date="2011-11" db="EMBL/GenBank/DDBJ databases">
        <authorList>
            <person name="Shin S.H."/>
            <person name="Kim S."/>
            <person name="Kim J.Y."/>
        </authorList>
    </citation>
    <scope>NUCLEOTIDE SEQUENCE</scope>
    <source>
        <strain>HPL-003</strain>
    </source>
</reference>
<keyword evidence="2" id="KW-0732">Signal</keyword>
<organism evidence="6 7">
    <name type="scientific">Paenibacillus terrae (strain HPL-003)</name>
    <dbReference type="NCBI Taxonomy" id="985665"/>
    <lineage>
        <taxon>Bacteria</taxon>
        <taxon>Bacillati</taxon>
        <taxon>Bacillota</taxon>
        <taxon>Bacilli</taxon>
        <taxon>Bacillales</taxon>
        <taxon>Paenibacillaceae</taxon>
        <taxon>Paenibacillus</taxon>
    </lineage>
</organism>
<dbReference type="InterPro" id="IPR006059">
    <property type="entry name" value="SBP"/>
</dbReference>
<dbReference type="Proteomes" id="UP000005876">
    <property type="component" value="Chromosome"/>
</dbReference>
<dbReference type="HOGENOM" id="CLU_031285_12_3_9"/>
<dbReference type="EMBL" id="CP003107">
    <property type="protein sequence ID" value="AET56834.1"/>
    <property type="molecule type" value="Genomic_DNA"/>
</dbReference>